<keyword evidence="2" id="KW-1185">Reference proteome</keyword>
<comment type="caution">
    <text evidence="1">The sequence shown here is derived from an EMBL/GenBank/DDBJ whole genome shotgun (WGS) entry which is preliminary data.</text>
</comment>
<organism evidence="1 2">
    <name type="scientific">Ramazzottius varieornatus</name>
    <name type="common">Water bear</name>
    <name type="synonym">Tardigrade</name>
    <dbReference type="NCBI Taxonomy" id="947166"/>
    <lineage>
        <taxon>Eukaryota</taxon>
        <taxon>Metazoa</taxon>
        <taxon>Ecdysozoa</taxon>
        <taxon>Tardigrada</taxon>
        <taxon>Eutardigrada</taxon>
        <taxon>Parachela</taxon>
        <taxon>Hypsibioidea</taxon>
        <taxon>Ramazzottiidae</taxon>
        <taxon>Ramazzottius</taxon>
    </lineage>
</organism>
<sequence>MNWRKLSCTNHIFFDVEVLDRLPGLQETPPETHFDESIKYCWQLLEYLLGRRESMSRSFEYSFDESSPIGKNEVLDHVTKVLAGTIDHVRCIGLQVHRKLCSGKWNRLTIKDGFQRQVLGSLTVQHLSS</sequence>
<reference evidence="1 2" key="1">
    <citation type="journal article" date="2016" name="Nat. Commun.">
        <title>Extremotolerant tardigrade genome and improved radiotolerance of human cultured cells by tardigrade-unique protein.</title>
        <authorList>
            <person name="Hashimoto T."/>
            <person name="Horikawa D.D."/>
            <person name="Saito Y."/>
            <person name="Kuwahara H."/>
            <person name="Kozuka-Hata H."/>
            <person name="Shin-I T."/>
            <person name="Minakuchi Y."/>
            <person name="Ohishi K."/>
            <person name="Motoyama A."/>
            <person name="Aizu T."/>
            <person name="Enomoto A."/>
            <person name="Kondo K."/>
            <person name="Tanaka S."/>
            <person name="Hara Y."/>
            <person name="Koshikawa S."/>
            <person name="Sagara H."/>
            <person name="Miura T."/>
            <person name="Yokobori S."/>
            <person name="Miyagawa K."/>
            <person name="Suzuki Y."/>
            <person name="Kubo T."/>
            <person name="Oyama M."/>
            <person name="Kohara Y."/>
            <person name="Fujiyama A."/>
            <person name="Arakawa K."/>
            <person name="Katayama T."/>
            <person name="Toyoda A."/>
            <person name="Kunieda T."/>
        </authorList>
    </citation>
    <scope>NUCLEOTIDE SEQUENCE [LARGE SCALE GENOMIC DNA]</scope>
    <source>
        <strain evidence="1 2">YOKOZUNA-1</strain>
    </source>
</reference>
<evidence type="ECO:0000313" key="1">
    <source>
        <dbReference type="EMBL" id="GAU95938.1"/>
    </source>
</evidence>
<dbReference type="EMBL" id="BDGG01000003">
    <property type="protein sequence ID" value="GAU95938.1"/>
    <property type="molecule type" value="Genomic_DNA"/>
</dbReference>
<protein>
    <submittedName>
        <fullName evidence="1">Uncharacterized protein</fullName>
    </submittedName>
</protein>
<dbReference type="AlphaFoldDB" id="A0A1D1VBQ9"/>
<proteinExistence type="predicted"/>
<evidence type="ECO:0000313" key="2">
    <source>
        <dbReference type="Proteomes" id="UP000186922"/>
    </source>
</evidence>
<name>A0A1D1VBQ9_RAMVA</name>
<gene>
    <name evidence="1" type="primary">RvY_07455</name>
    <name evidence="1" type="synonym">RvY_07455.1</name>
    <name evidence="1" type="ORF">RvY_07455-1</name>
</gene>
<accession>A0A1D1VBQ9</accession>
<dbReference type="Proteomes" id="UP000186922">
    <property type="component" value="Unassembled WGS sequence"/>
</dbReference>